<dbReference type="HOGENOM" id="CLU_049186_0_0_1"/>
<gene>
    <name evidence="2" type="ORF">SAPIO_CDS6451</name>
</gene>
<organism evidence="2 3">
    <name type="scientific">Pseudallescheria apiosperma</name>
    <name type="common">Scedosporium apiospermum</name>
    <dbReference type="NCBI Taxonomy" id="563466"/>
    <lineage>
        <taxon>Eukaryota</taxon>
        <taxon>Fungi</taxon>
        <taxon>Dikarya</taxon>
        <taxon>Ascomycota</taxon>
        <taxon>Pezizomycotina</taxon>
        <taxon>Sordariomycetes</taxon>
        <taxon>Hypocreomycetidae</taxon>
        <taxon>Microascales</taxon>
        <taxon>Microascaceae</taxon>
        <taxon>Scedosporium</taxon>
    </lineage>
</organism>
<dbReference type="GeneID" id="27725523"/>
<dbReference type="OrthoDB" id="2104739at2759"/>
<evidence type="ECO:0000313" key="2">
    <source>
        <dbReference type="EMBL" id="KEZ42040.1"/>
    </source>
</evidence>
<dbReference type="OMA" id="TKHADYE"/>
<accession>A0A084G3X8</accession>
<dbReference type="EMBL" id="JOWA01000103">
    <property type="protein sequence ID" value="KEZ42040.1"/>
    <property type="molecule type" value="Genomic_DNA"/>
</dbReference>
<keyword evidence="3" id="KW-1185">Reference proteome</keyword>
<proteinExistence type="predicted"/>
<protein>
    <recommendedName>
        <fullName evidence="1">HNH nuclease domain-containing protein</fullName>
    </recommendedName>
</protein>
<name>A0A084G3X8_PSEDA</name>
<dbReference type="KEGG" id="sapo:SAPIO_CDS6451"/>
<evidence type="ECO:0000313" key="3">
    <source>
        <dbReference type="Proteomes" id="UP000028545"/>
    </source>
</evidence>
<comment type="caution">
    <text evidence="2">The sequence shown here is derived from an EMBL/GenBank/DDBJ whole genome shotgun (WGS) entry which is preliminary data.</text>
</comment>
<dbReference type="InterPro" id="IPR003615">
    <property type="entry name" value="HNH_nuc"/>
</dbReference>
<feature type="domain" description="HNH nuclease" evidence="1">
    <location>
        <begin position="161"/>
        <end position="259"/>
    </location>
</feature>
<sequence>MSYEDPFHAIVSISPHPSPGPGEDVGVMPTARHPDLAQTRSEAILVLQHYTPLNRHDDTALLLRTFLNNLPDDGKLALALDVLSVAGEDNKLRQLRNFLVDAILKPMQIAGGKTPRVYVSAPTNPNAPDEIEEAMTEIESSPRNDQQKLKTDCLRRDGFRCVISGLYDRQSIRDHLVTPPAGNPSGGTECAHILPFALRKFNERNAQQTENAATIWWGLHRYFPSLRNKIDAGSINQPQNAMTLAVQVHDDFGSYDVALSPIQGPDNKYHIQLFELSTTFPPSYAQRPMVTLTSRNTSIPVPDPVYLDTHARIARILEAFRESGTLHLGLVDIQGQRTAASS</sequence>
<reference evidence="2 3" key="1">
    <citation type="journal article" date="2014" name="Genome Announc.">
        <title>Draft genome sequence of the pathogenic fungus Scedosporium apiospermum.</title>
        <authorList>
            <person name="Vandeputte P."/>
            <person name="Ghamrawi S."/>
            <person name="Rechenmann M."/>
            <person name="Iltis A."/>
            <person name="Giraud S."/>
            <person name="Fleury M."/>
            <person name="Thornton C."/>
            <person name="Delhaes L."/>
            <person name="Meyer W."/>
            <person name="Papon N."/>
            <person name="Bouchara J.P."/>
        </authorList>
    </citation>
    <scope>NUCLEOTIDE SEQUENCE [LARGE SCALE GENOMIC DNA]</scope>
    <source>
        <strain evidence="2 3">IHEM 14462</strain>
    </source>
</reference>
<dbReference type="RefSeq" id="XP_016641839.1">
    <property type="nucleotide sequence ID" value="XM_016788548.1"/>
</dbReference>
<evidence type="ECO:0000259" key="1">
    <source>
        <dbReference type="Pfam" id="PF13391"/>
    </source>
</evidence>
<dbReference type="VEuPathDB" id="FungiDB:SAPIO_CDS6451"/>
<dbReference type="AlphaFoldDB" id="A0A084G3X8"/>
<dbReference type="Pfam" id="PF13391">
    <property type="entry name" value="HNH_2"/>
    <property type="match status" value="1"/>
</dbReference>
<dbReference type="Proteomes" id="UP000028545">
    <property type="component" value="Unassembled WGS sequence"/>
</dbReference>